<reference evidence="2 3" key="1">
    <citation type="submission" date="2015-07" db="EMBL/GenBank/DDBJ databases">
        <title>Emmonsia species relationships and genome sequence.</title>
        <authorList>
            <consortium name="The Broad Institute Genomics Platform"/>
            <person name="Cuomo C.A."/>
            <person name="Munoz J.F."/>
            <person name="Imamovic A."/>
            <person name="Priest M.E."/>
            <person name="Young S."/>
            <person name="Clay O.K."/>
            <person name="McEwen J.G."/>
        </authorList>
    </citation>
    <scope>NUCLEOTIDE SEQUENCE [LARGE SCALE GENOMIC DNA]</scope>
    <source>
        <strain evidence="2 3">UAMH 9510</strain>
    </source>
</reference>
<comment type="caution">
    <text evidence="2">The sequence shown here is derived from an EMBL/GenBank/DDBJ whole genome shotgun (WGS) entry which is preliminary data.</text>
</comment>
<keyword evidence="3" id="KW-1185">Reference proteome</keyword>
<feature type="region of interest" description="Disordered" evidence="1">
    <location>
        <begin position="222"/>
        <end position="260"/>
    </location>
</feature>
<dbReference type="AlphaFoldDB" id="A0A1J9PAF5"/>
<feature type="region of interest" description="Disordered" evidence="1">
    <location>
        <begin position="509"/>
        <end position="536"/>
    </location>
</feature>
<evidence type="ECO:0000313" key="3">
    <source>
        <dbReference type="Proteomes" id="UP000182235"/>
    </source>
</evidence>
<dbReference type="Proteomes" id="UP000182235">
    <property type="component" value="Unassembled WGS sequence"/>
</dbReference>
<gene>
    <name evidence="2" type="ORF">AJ78_06453</name>
</gene>
<dbReference type="OrthoDB" id="2534759at2759"/>
<proteinExistence type="predicted"/>
<dbReference type="STRING" id="1447872.A0A1J9PAF5"/>
<dbReference type="EMBL" id="LGRN01000339">
    <property type="protein sequence ID" value="OJD13038.1"/>
    <property type="molecule type" value="Genomic_DNA"/>
</dbReference>
<feature type="compositionally biased region" description="Low complexity" evidence="1">
    <location>
        <begin position="39"/>
        <end position="50"/>
    </location>
</feature>
<accession>A0A1J9PAF5</accession>
<dbReference type="PANTHER" id="PTHR38702:SF1">
    <property type="entry name" value="CALPONIN-HOMOLOGY (CH) DOMAIN-CONTAINING PROTEIN"/>
    <property type="match status" value="1"/>
</dbReference>
<dbReference type="VEuPathDB" id="FungiDB:AJ78_06453"/>
<sequence length="536" mass="60224">MAYQGDLPSYSTGDPRNPSRSPSLSPTPAISSCPSPDRTFSTVSSVSNFSGDAKSSVSTSSRRRGYIRPQGVVFAESAKNRESVMSLGSIAHLQYYFARTGLLDGKGAQFAKANKKKGEQQHQQQYQHQEIPKLMLTQQPQLGEDFVESPIEDMGGGGGGADDLGDDGWDENEPIMLPPTVSTYSIRNHYIPPPPDLESLRGELQAALAKARFVLTAAKEQLTPQLLTPKPRDRSPDGLSEPEDEATSETPTTAKSPRGWHEIEGMHILDMVTLAIRAAKIYYTTHENPDRLATIKSERKIREELLQILEILKKWATRNFAGGLRDEERSTILAWITGVGEMLDEERKLEEIEIQRRSSFIWANGEWDGREREQAGAFLHCLETSKRPLPAWDSVETNPLPTPLLSRLKDGRDLIRFHNEAVKLSHRQFGEIKSYHEDVAKPYRLADNLRYWIKAAEIRWEIKLDMDVMAVVNGEDDEAWRKFDMALMIWCKGVREELVRDWKDKGPRATRRTLEPASPMDSGTASVPGLGIDDTL</sequence>
<organism evidence="2 3">
    <name type="scientific">Emergomyces pasteurianus Ep9510</name>
    <dbReference type="NCBI Taxonomy" id="1447872"/>
    <lineage>
        <taxon>Eukaryota</taxon>
        <taxon>Fungi</taxon>
        <taxon>Dikarya</taxon>
        <taxon>Ascomycota</taxon>
        <taxon>Pezizomycotina</taxon>
        <taxon>Eurotiomycetes</taxon>
        <taxon>Eurotiomycetidae</taxon>
        <taxon>Onygenales</taxon>
        <taxon>Ajellomycetaceae</taxon>
        <taxon>Emergomyces</taxon>
    </lineage>
</organism>
<feature type="region of interest" description="Disordered" evidence="1">
    <location>
        <begin position="1"/>
        <end position="63"/>
    </location>
</feature>
<protein>
    <submittedName>
        <fullName evidence="2">Uncharacterized protein</fullName>
    </submittedName>
</protein>
<dbReference type="PANTHER" id="PTHR38702">
    <property type="entry name" value="CALPONIN-HOMOLOGY (CH) DOMAIN-CONTAINING PROTEIN"/>
    <property type="match status" value="1"/>
</dbReference>
<evidence type="ECO:0000256" key="1">
    <source>
        <dbReference type="SAM" id="MobiDB-lite"/>
    </source>
</evidence>
<feature type="compositionally biased region" description="Low complexity" evidence="1">
    <location>
        <begin position="15"/>
        <end position="28"/>
    </location>
</feature>
<name>A0A1J9PAF5_9EURO</name>
<evidence type="ECO:0000313" key="2">
    <source>
        <dbReference type="EMBL" id="OJD13038.1"/>
    </source>
</evidence>